<dbReference type="InterPro" id="IPR036597">
    <property type="entry name" value="Fido-like_dom_sf"/>
</dbReference>
<dbReference type="EMBL" id="JBEWTB010000002">
    <property type="protein sequence ID" value="MET4755212.1"/>
    <property type="molecule type" value="Genomic_DNA"/>
</dbReference>
<feature type="compositionally biased region" description="Basic and acidic residues" evidence="1">
    <location>
        <begin position="383"/>
        <end position="396"/>
    </location>
</feature>
<dbReference type="InterPro" id="IPR003812">
    <property type="entry name" value="Fido"/>
</dbReference>
<dbReference type="SUPFAM" id="SSF140931">
    <property type="entry name" value="Fic-like"/>
    <property type="match status" value="1"/>
</dbReference>
<dbReference type="Proteomes" id="UP001549366">
    <property type="component" value="Unassembled WGS sequence"/>
</dbReference>
<feature type="region of interest" description="Disordered" evidence="1">
    <location>
        <begin position="377"/>
        <end position="413"/>
    </location>
</feature>
<evidence type="ECO:0000313" key="3">
    <source>
        <dbReference type="EMBL" id="MET4755212.1"/>
    </source>
</evidence>
<comment type="caution">
    <text evidence="3">The sequence shown here is derived from an EMBL/GenBank/DDBJ whole genome shotgun (WGS) entry which is preliminary data.</text>
</comment>
<evidence type="ECO:0000259" key="2">
    <source>
        <dbReference type="PROSITE" id="PS51459"/>
    </source>
</evidence>
<sequence length="413" mass="46708">MGPLFESPFPQLEALWRPVLVPVYESSRLERAKGVFRGKGAEECQQGKSLPLPGIEVFLNPLASRRADALVALPAETLPATTLKPAPEAGIKWYQKIPVEERYRLLVDEKLLKTEKGAKAFESREPGCLRGGASMYEFIIEQLPCTRNAGELTRADYLKQLHSKLFDTIRRPSRSSRLGIKLGSKGEFRKKRVFFRVKTNYTRKGLQQAEMFLRSISGQTKGCFHVDEYNTASPMSSRIIRRCKPAASKLYAYLKDEKYTVDFAPVQHKQVEVAIEKVLAEYQDRLTSVTDEKTLFLLLSELASKVDQIHPFEDGNIRVIRGLVDSILMYYGYCPIVWDDPNIIDLYDSGKLSKVMASSVSKTQSFILGLQSGKVVGKGRYKSTAEDHELSRKAFEPEEDESAPPRKKQCQQV</sequence>
<organism evidence="3 4">
    <name type="scientific">Endozoicomonas lisbonensis</name>
    <dbReference type="NCBI Taxonomy" id="3120522"/>
    <lineage>
        <taxon>Bacteria</taxon>
        <taxon>Pseudomonadati</taxon>
        <taxon>Pseudomonadota</taxon>
        <taxon>Gammaproteobacteria</taxon>
        <taxon>Oceanospirillales</taxon>
        <taxon>Endozoicomonadaceae</taxon>
        <taxon>Endozoicomonas</taxon>
    </lineage>
</organism>
<feature type="domain" description="Fido" evidence="2">
    <location>
        <begin position="153"/>
        <end position="369"/>
    </location>
</feature>
<dbReference type="Pfam" id="PF02661">
    <property type="entry name" value="Fic"/>
    <property type="match status" value="1"/>
</dbReference>
<proteinExistence type="predicted"/>
<dbReference type="Gene3D" id="1.10.3290.10">
    <property type="entry name" value="Fido-like domain"/>
    <property type="match status" value="1"/>
</dbReference>
<protein>
    <submittedName>
        <fullName evidence="3">Fido (Protein-threonine AMPylation protein)</fullName>
    </submittedName>
</protein>
<evidence type="ECO:0000256" key="1">
    <source>
        <dbReference type="SAM" id="MobiDB-lite"/>
    </source>
</evidence>
<evidence type="ECO:0000313" key="4">
    <source>
        <dbReference type="Proteomes" id="UP001549366"/>
    </source>
</evidence>
<reference evidence="3 4" key="1">
    <citation type="submission" date="2024-06" db="EMBL/GenBank/DDBJ databases">
        <title>Genomic Encyclopedia of Type Strains, Phase V (KMG-V): Genome sequencing to study the core and pangenomes of soil and plant-associated prokaryotes.</title>
        <authorList>
            <person name="Whitman W."/>
        </authorList>
    </citation>
    <scope>NUCLEOTIDE SEQUENCE [LARGE SCALE GENOMIC DNA]</scope>
    <source>
        <strain evidence="3 4">NE40</strain>
    </source>
</reference>
<accession>A0ABV2SBR7</accession>
<dbReference type="RefSeq" id="WP_354009660.1">
    <property type="nucleotide sequence ID" value="NZ_JBEWTA010000001.1"/>
</dbReference>
<name>A0ABV2SBR7_9GAMM</name>
<dbReference type="PROSITE" id="PS51459">
    <property type="entry name" value="FIDO"/>
    <property type="match status" value="1"/>
</dbReference>
<gene>
    <name evidence="3" type="ORF">V5J35_000404</name>
</gene>
<keyword evidence="4" id="KW-1185">Reference proteome</keyword>